<dbReference type="Proteomes" id="UP000182466">
    <property type="component" value="Unassembled WGS sequence"/>
</dbReference>
<gene>
    <name evidence="5" type="ORF">SAMN05216236_1533</name>
</gene>
<dbReference type="GO" id="GO:0043565">
    <property type="term" value="F:sequence-specific DNA binding"/>
    <property type="evidence" value="ECO:0007669"/>
    <property type="project" value="InterPro"/>
</dbReference>
<dbReference type="Pfam" id="PF01965">
    <property type="entry name" value="DJ-1_PfpI"/>
    <property type="match status" value="1"/>
</dbReference>
<dbReference type="Gene3D" id="3.40.50.880">
    <property type="match status" value="1"/>
</dbReference>
<keyword evidence="2" id="KW-0238">DNA-binding</keyword>
<dbReference type="InterPro" id="IPR052158">
    <property type="entry name" value="INH-QAR"/>
</dbReference>
<keyword evidence="1" id="KW-0805">Transcription regulation</keyword>
<name>A0A1I7E9P8_9RHOB</name>
<evidence type="ECO:0000259" key="4">
    <source>
        <dbReference type="PROSITE" id="PS01124"/>
    </source>
</evidence>
<dbReference type="EMBL" id="FPAW01000053">
    <property type="protein sequence ID" value="SFU20667.1"/>
    <property type="molecule type" value="Genomic_DNA"/>
</dbReference>
<dbReference type="STRING" id="999627.SAMN05216236_1533"/>
<dbReference type="SUPFAM" id="SSF46689">
    <property type="entry name" value="Homeodomain-like"/>
    <property type="match status" value="2"/>
</dbReference>
<dbReference type="eggNOG" id="COG4977">
    <property type="taxonomic scope" value="Bacteria"/>
</dbReference>
<dbReference type="InterPro" id="IPR029062">
    <property type="entry name" value="Class_I_gatase-like"/>
</dbReference>
<dbReference type="InterPro" id="IPR009057">
    <property type="entry name" value="Homeodomain-like_sf"/>
</dbReference>
<evidence type="ECO:0000313" key="5">
    <source>
        <dbReference type="EMBL" id="SFU20667.1"/>
    </source>
</evidence>
<keyword evidence="3" id="KW-0804">Transcription</keyword>
<dbReference type="InterPro" id="IPR018062">
    <property type="entry name" value="HTH_AraC-typ_CS"/>
</dbReference>
<dbReference type="SUPFAM" id="SSF52317">
    <property type="entry name" value="Class I glutamine amidotransferase-like"/>
    <property type="match status" value="1"/>
</dbReference>
<dbReference type="SMART" id="SM00342">
    <property type="entry name" value="HTH_ARAC"/>
    <property type="match status" value="1"/>
</dbReference>
<dbReference type="PROSITE" id="PS00041">
    <property type="entry name" value="HTH_ARAC_FAMILY_1"/>
    <property type="match status" value="1"/>
</dbReference>
<dbReference type="Pfam" id="PF12833">
    <property type="entry name" value="HTH_18"/>
    <property type="match status" value="1"/>
</dbReference>
<dbReference type="InterPro" id="IPR002818">
    <property type="entry name" value="DJ-1/PfpI"/>
</dbReference>
<dbReference type="PROSITE" id="PS01124">
    <property type="entry name" value="HTH_ARAC_FAMILY_2"/>
    <property type="match status" value="1"/>
</dbReference>
<dbReference type="PANTHER" id="PTHR43130">
    <property type="entry name" value="ARAC-FAMILY TRANSCRIPTIONAL REGULATOR"/>
    <property type="match status" value="1"/>
</dbReference>
<dbReference type="GO" id="GO:0003700">
    <property type="term" value="F:DNA-binding transcription factor activity"/>
    <property type="evidence" value="ECO:0007669"/>
    <property type="project" value="InterPro"/>
</dbReference>
<evidence type="ECO:0000256" key="3">
    <source>
        <dbReference type="ARBA" id="ARBA00023163"/>
    </source>
</evidence>
<feature type="domain" description="HTH araC/xylS-type" evidence="4">
    <location>
        <begin position="226"/>
        <end position="324"/>
    </location>
</feature>
<dbReference type="CDD" id="cd03137">
    <property type="entry name" value="GATase1_AraC_1"/>
    <property type="match status" value="1"/>
</dbReference>
<sequence length="340" mass="37324">MTPVHKPAERRLIVICVPPAAQSLDISGPLDCFLEANRQCSDGPVYDVRLVAVDGGTQVRAGGMTLVPDTEFSRLGGGIDTLLIAGTPDYARAAEFSVFSIWLQAQARDVRRLGSVCTGAFFLGAAGILSEHQATTHWQHAAELADLYPQSEILPDAIYVADRGIYTSAGVTAGIDLALRLIEEDLGHDIAMAVARRLVVFLRRPGGQSQFSAHLAAQTARESRIASVQGWILKNIDKDLSLAVLADRAGMSPRNFTRLFQTETATTPAVFVEYVRIDVARRLLEESDAPLKRIAERCGFASADTLRRAFQRQVKTTPAEYRDHFCRRQPSARLRPPEQR</sequence>
<evidence type="ECO:0000313" key="6">
    <source>
        <dbReference type="Proteomes" id="UP000182466"/>
    </source>
</evidence>
<dbReference type="OrthoDB" id="186587at2"/>
<protein>
    <submittedName>
        <fullName evidence="5">Transcriptional regulator, AraC family with amidase-like domain</fullName>
    </submittedName>
</protein>
<dbReference type="Gene3D" id="1.10.10.60">
    <property type="entry name" value="Homeodomain-like"/>
    <property type="match status" value="1"/>
</dbReference>
<organism evidence="5 6">
    <name type="scientific">Sedimentitalea nanhaiensis</name>
    <dbReference type="NCBI Taxonomy" id="999627"/>
    <lineage>
        <taxon>Bacteria</taxon>
        <taxon>Pseudomonadati</taxon>
        <taxon>Pseudomonadota</taxon>
        <taxon>Alphaproteobacteria</taxon>
        <taxon>Rhodobacterales</taxon>
        <taxon>Paracoccaceae</taxon>
        <taxon>Sedimentitalea</taxon>
    </lineage>
</organism>
<proteinExistence type="predicted"/>
<evidence type="ECO:0000256" key="1">
    <source>
        <dbReference type="ARBA" id="ARBA00023015"/>
    </source>
</evidence>
<accession>A0A1I7E9P8</accession>
<keyword evidence="6" id="KW-1185">Reference proteome</keyword>
<dbReference type="InterPro" id="IPR018060">
    <property type="entry name" value="HTH_AraC"/>
</dbReference>
<reference evidence="5 6" key="1">
    <citation type="submission" date="2016-10" db="EMBL/GenBank/DDBJ databases">
        <authorList>
            <person name="de Groot N.N."/>
        </authorList>
    </citation>
    <scope>NUCLEOTIDE SEQUENCE [LARGE SCALE GENOMIC DNA]</scope>
    <source>
        <strain evidence="5 6">CGMCC 1.10959</strain>
    </source>
</reference>
<evidence type="ECO:0000256" key="2">
    <source>
        <dbReference type="ARBA" id="ARBA00023125"/>
    </source>
</evidence>
<dbReference type="AlphaFoldDB" id="A0A1I7E9P8"/>
<dbReference type="PANTHER" id="PTHR43130:SF3">
    <property type="entry name" value="HTH-TYPE TRANSCRIPTIONAL REGULATOR RV1931C"/>
    <property type="match status" value="1"/>
</dbReference>